<feature type="region of interest" description="Disordered" evidence="1">
    <location>
        <begin position="48"/>
        <end position="71"/>
    </location>
</feature>
<dbReference type="OrthoDB" id="5422806at2"/>
<dbReference type="RefSeq" id="WP_099473505.1">
    <property type="nucleotide sequence ID" value="NZ_CAXBMK010000003.1"/>
</dbReference>
<keyword evidence="3" id="KW-1185">Reference proteome</keyword>
<feature type="compositionally biased region" description="Basic and acidic residues" evidence="1">
    <location>
        <begin position="62"/>
        <end position="71"/>
    </location>
</feature>
<evidence type="ECO:0000313" key="3">
    <source>
        <dbReference type="Proteomes" id="UP000229730"/>
    </source>
</evidence>
<gene>
    <name evidence="2" type="ORF">CRD36_11890</name>
</gene>
<protein>
    <recommendedName>
        <fullName evidence="4">Protein SlyX homolog</fullName>
    </recommendedName>
</protein>
<sequence>MTSDETRLQNIEQTLAHQDQHIQDLSDMVNQQWQEIDRLKKSLSRTEARLGNLETPEEESGDITHEVPPHY</sequence>
<evidence type="ECO:0000313" key="2">
    <source>
        <dbReference type="EMBL" id="PHZ84500.1"/>
    </source>
</evidence>
<evidence type="ECO:0008006" key="4">
    <source>
        <dbReference type="Google" id="ProtNLM"/>
    </source>
</evidence>
<dbReference type="PANTHER" id="PTHR36508">
    <property type="entry name" value="PROTEIN SLYX"/>
    <property type="match status" value="1"/>
</dbReference>
<accession>A0A2G4YQF1</accession>
<dbReference type="Gene3D" id="1.20.5.300">
    <property type="match status" value="1"/>
</dbReference>
<evidence type="ECO:0000256" key="1">
    <source>
        <dbReference type="SAM" id="MobiDB-lite"/>
    </source>
</evidence>
<dbReference type="AlphaFoldDB" id="A0A2G4YQF1"/>
<dbReference type="InParanoid" id="A0A2G4YQF1"/>
<comment type="caution">
    <text evidence="2">The sequence shown here is derived from an EMBL/GenBank/DDBJ whole genome shotgun (WGS) entry which is preliminary data.</text>
</comment>
<dbReference type="InterPro" id="IPR007236">
    <property type="entry name" value="SlyX"/>
</dbReference>
<reference evidence="2 3" key="1">
    <citation type="submission" date="2017-10" db="EMBL/GenBank/DDBJ databases">
        <title>Frigbacter circumglobatus gen. nov. sp. nov., isolated from sediment cultured in situ.</title>
        <authorList>
            <person name="Zhao Z."/>
        </authorList>
    </citation>
    <scope>NUCLEOTIDE SEQUENCE [LARGE SCALE GENOMIC DNA]</scope>
    <source>
        <strain evidence="2 3">ZYL</strain>
    </source>
</reference>
<organism evidence="2 3">
    <name type="scientific">Paremcibacter congregatus</name>
    <dbReference type="NCBI Taxonomy" id="2043170"/>
    <lineage>
        <taxon>Bacteria</taxon>
        <taxon>Pseudomonadati</taxon>
        <taxon>Pseudomonadota</taxon>
        <taxon>Alphaproteobacteria</taxon>
        <taxon>Emcibacterales</taxon>
        <taxon>Emcibacteraceae</taxon>
        <taxon>Paremcibacter</taxon>
    </lineage>
</organism>
<dbReference type="Pfam" id="PF04102">
    <property type="entry name" value="SlyX"/>
    <property type="match status" value="1"/>
</dbReference>
<name>A0A2G4YQF1_9PROT</name>
<dbReference type="PANTHER" id="PTHR36508:SF1">
    <property type="entry name" value="PROTEIN SLYX"/>
    <property type="match status" value="1"/>
</dbReference>
<dbReference type="EMBL" id="PDEM01000024">
    <property type="protein sequence ID" value="PHZ84500.1"/>
    <property type="molecule type" value="Genomic_DNA"/>
</dbReference>
<proteinExistence type="predicted"/>
<dbReference type="Proteomes" id="UP000229730">
    <property type="component" value="Unassembled WGS sequence"/>
</dbReference>